<proteinExistence type="predicted"/>
<dbReference type="InterPro" id="IPR050266">
    <property type="entry name" value="AB_hydrolase_sf"/>
</dbReference>
<dbReference type="SUPFAM" id="SSF53474">
    <property type="entry name" value="alpha/beta-Hydrolases"/>
    <property type="match status" value="1"/>
</dbReference>
<dbReference type="InterPro" id="IPR026968">
    <property type="entry name" value="PcaD/CatD"/>
</dbReference>
<feature type="domain" description="AB hydrolase-1" evidence="2">
    <location>
        <begin position="14"/>
        <end position="238"/>
    </location>
</feature>
<dbReference type="NCBIfam" id="TIGR02427">
    <property type="entry name" value="protocat_pcaD"/>
    <property type="match status" value="1"/>
</dbReference>
<dbReference type="PANTHER" id="PTHR43798:SF31">
    <property type="entry name" value="AB HYDROLASE SUPERFAMILY PROTEIN YCLE"/>
    <property type="match status" value="1"/>
</dbReference>
<dbReference type="EC" id="3.1.1.24" evidence="3"/>
<dbReference type="InterPro" id="IPR029058">
    <property type="entry name" value="AB_hydrolase_fold"/>
</dbReference>
<evidence type="ECO:0000313" key="3">
    <source>
        <dbReference type="EMBL" id="WAL69615.1"/>
    </source>
</evidence>
<name>A0ABY7BB77_9PSEU</name>
<dbReference type="Proteomes" id="UP001163203">
    <property type="component" value="Chromosome"/>
</dbReference>
<dbReference type="Pfam" id="PF00561">
    <property type="entry name" value="Abhydrolase_1"/>
    <property type="match status" value="1"/>
</dbReference>
<evidence type="ECO:0000259" key="2">
    <source>
        <dbReference type="Pfam" id="PF00561"/>
    </source>
</evidence>
<protein>
    <submittedName>
        <fullName evidence="3">3-oxoadipate enol-lactonase</fullName>
        <ecNumber evidence="3">3.1.1.24</ecNumber>
    </submittedName>
</protein>
<keyword evidence="4" id="KW-1185">Reference proteome</keyword>
<dbReference type="PRINTS" id="PR00111">
    <property type="entry name" value="ABHYDROLASE"/>
</dbReference>
<organism evidence="3 4">
    <name type="scientific">Amycolatopsis cynarae</name>
    <dbReference type="NCBI Taxonomy" id="2995223"/>
    <lineage>
        <taxon>Bacteria</taxon>
        <taxon>Bacillati</taxon>
        <taxon>Actinomycetota</taxon>
        <taxon>Actinomycetes</taxon>
        <taxon>Pseudonocardiales</taxon>
        <taxon>Pseudonocardiaceae</taxon>
        <taxon>Amycolatopsis</taxon>
    </lineage>
</organism>
<dbReference type="RefSeq" id="WP_268759699.1">
    <property type="nucleotide sequence ID" value="NZ_CP113836.1"/>
</dbReference>
<dbReference type="EMBL" id="CP113836">
    <property type="protein sequence ID" value="WAL69615.1"/>
    <property type="molecule type" value="Genomic_DNA"/>
</dbReference>
<evidence type="ECO:0000313" key="4">
    <source>
        <dbReference type="Proteomes" id="UP001163203"/>
    </source>
</evidence>
<dbReference type="GO" id="GO:0047570">
    <property type="term" value="F:3-oxoadipate enol-lactonase activity"/>
    <property type="evidence" value="ECO:0007669"/>
    <property type="project" value="UniProtKB-EC"/>
</dbReference>
<dbReference type="InterPro" id="IPR000073">
    <property type="entry name" value="AB_hydrolase_1"/>
</dbReference>
<accession>A0ABY7BB77</accession>
<gene>
    <name evidence="3" type="primary">pcaD</name>
    <name evidence="3" type="ORF">ORV05_04350</name>
</gene>
<keyword evidence="1 3" id="KW-0378">Hydrolase</keyword>
<dbReference type="Gene3D" id="3.40.50.1820">
    <property type="entry name" value="alpha/beta hydrolase"/>
    <property type="match status" value="1"/>
</dbReference>
<dbReference type="PANTHER" id="PTHR43798">
    <property type="entry name" value="MONOACYLGLYCEROL LIPASE"/>
    <property type="match status" value="1"/>
</dbReference>
<evidence type="ECO:0000256" key="1">
    <source>
        <dbReference type="ARBA" id="ARBA00022801"/>
    </source>
</evidence>
<sequence>MELNHVADGPDDAPVVVLSNSLGSDLRMWEPQVKPLVEHGFRVIRYDTRGHGGSPVPPGPYRVDDLGGDVLALLDGLGVASAHFAGLSLGGMTGLWLAANAPERVRGLVLCCTSARPGNRQMWLDRAAKVRADGMAEIADGSLGRWFTPAWVEAHPAEAVRLRDMTAATPAEGYASCCEVLADLDLVPESAGITAPTLVISGADDHALPPGHGELIARTIPGARFEVVAQAAHLGSYEQAETFTELIIGHLKTQEAVA</sequence>
<reference evidence="3" key="1">
    <citation type="submission" date="2022-11" db="EMBL/GenBank/DDBJ databases">
        <authorList>
            <person name="Mo P."/>
        </authorList>
    </citation>
    <scope>NUCLEOTIDE SEQUENCE</scope>
    <source>
        <strain evidence="3">HUAS 11-8</strain>
    </source>
</reference>